<name>A0ABS8HVS5_9FIRM</name>
<dbReference type="RefSeq" id="WP_007960820.1">
    <property type="nucleotide sequence ID" value="NZ_JAJHJB010000029.1"/>
</dbReference>
<dbReference type="EMBL" id="JAJHJB010000029">
    <property type="protein sequence ID" value="MCC5467254.1"/>
    <property type="molecule type" value="Genomic_DNA"/>
</dbReference>
<protein>
    <submittedName>
        <fullName evidence="1">Transcriptional regulator GutM</fullName>
    </submittedName>
</protein>
<sequence length="124" mass="14147">MEKLLLVAFLFYVLQMILTYFQVKDFRSNVNELRKKGVIGIGSKKRKLSAGTIVILVSNEFGDIIEGRMMQGFSILARFKNLKDLNGFNVGELKERMLRESSKDTATLDALKQIENQLVKLEAM</sequence>
<reference evidence="1" key="1">
    <citation type="submission" date="2021-11" db="EMBL/GenBank/DDBJ databases">
        <title>Description of a new species Pelosinus isolated from the bottom sediments of Lake Baikal.</title>
        <authorList>
            <person name="Zakharyuk A."/>
        </authorList>
    </citation>
    <scope>NUCLEOTIDE SEQUENCE</scope>
    <source>
        <strain evidence="1">Bkl1</strain>
    </source>
</reference>
<evidence type="ECO:0000313" key="2">
    <source>
        <dbReference type="Proteomes" id="UP001165492"/>
    </source>
</evidence>
<dbReference type="Pfam" id="PF06923">
    <property type="entry name" value="GutM"/>
    <property type="match status" value="1"/>
</dbReference>
<gene>
    <name evidence="1" type="ORF">LMF89_18120</name>
</gene>
<dbReference type="InterPro" id="IPR009693">
    <property type="entry name" value="Glucitol_operon_activator"/>
</dbReference>
<keyword evidence="2" id="KW-1185">Reference proteome</keyword>
<proteinExistence type="predicted"/>
<evidence type="ECO:0000313" key="1">
    <source>
        <dbReference type="EMBL" id="MCC5467254.1"/>
    </source>
</evidence>
<comment type="caution">
    <text evidence="1">The sequence shown here is derived from an EMBL/GenBank/DDBJ whole genome shotgun (WGS) entry which is preliminary data.</text>
</comment>
<organism evidence="1 2">
    <name type="scientific">Pelosinus baikalensis</name>
    <dbReference type="NCBI Taxonomy" id="2892015"/>
    <lineage>
        <taxon>Bacteria</taxon>
        <taxon>Bacillati</taxon>
        <taxon>Bacillota</taxon>
        <taxon>Negativicutes</taxon>
        <taxon>Selenomonadales</taxon>
        <taxon>Sporomusaceae</taxon>
        <taxon>Pelosinus</taxon>
    </lineage>
</organism>
<dbReference type="Proteomes" id="UP001165492">
    <property type="component" value="Unassembled WGS sequence"/>
</dbReference>
<accession>A0ABS8HVS5</accession>